<evidence type="ECO:0000313" key="1">
    <source>
        <dbReference type="EMBL" id="RKN81808.1"/>
    </source>
</evidence>
<name>A0A3B0CAS9_9FLAO</name>
<sequence length="62" mass="7359">MTEENRNPFKEMDQYQKPVPPELRKKVMRNIALAKFIMEVASLFSTNYSSALENLFKTRGRY</sequence>
<dbReference type="RefSeq" id="WP_120711962.1">
    <property type="nucleotide sequence ID" value="NZ_CANMKH010000003.1"/>
</dbReference>
<proteinExistence type="predicted"/>
<dbReference type="Proteomes" id="UP000276603">
    <property type="component" value="Unassembled WGS sequence"/>
</dbReference>
<accession>A0A3B0CAS9</accession>
<keyword evidence="2" id="KW-1185">Reference proteome</keyword>
<comment type="caution">
    <text evidence="1">The sequence shown here is derived from an EMBL/GenBank/DDBJ whole genome shotgun (WGS) entry which is preliminary data.</text>
</comment>
<organism evidence="1 2">
    <name type="scientific">Ulvibacterium marinum</name>
    <dbReference type="NCBI Taxonomy" id="2419782"/>
    <lineage>
        <taxon>Bacteria</taxon>
        <taxon>Pseudomonadati</taxon>
        <taxon>Bacteroidota</taxon>
        <taxon>Flavobacteriia</taxon>
        <taxon>Flavobacteriales</taxon>
        <taxon>Flavobacteriaceae</taxon>
        <taxon>Ulvibacterium</taxon>
    </lineage>
</organism>
<dbReference type="OrthoDB" id="1448904at2"/>
<evidence type="ECO:0000313" key="2">
    <source>
        <dbReference type="Proteomes" id="UP000276603"/>
    </source>
</evidence>
<gene>
    <name evidence="1" type="ORF">D7Z94_13055</name>
</gene>
<protein>
    <submittedName>
        <fullName evidence="1">Uncharacterized protein</fullName>
    </submittedName>
</protein>
<dbReference type="EMBL" id="RBCJ01000002">
    <property type="protein sequence ID" value="RKN81808.1"/>
    <property type="molecule type" value="Genomic_DNA"/>
</dbReference>
<dbReference type="AlphaFoldDB" id="A0A3B0CAS9"/>
<reference evidence="1 2" key="1">
    <citation type="submission" date="2018-10" db="EMBL/GenBank/DDBJ databases">
        <title>Ulvibacterium marinum gen. nov., sp. nov., a novel marine bacterium of the family Flavobacteriaceae, isolated from a culture of the green alga Ulva prolifera.</title>
        <authorList>
            <person name="Zhang Z."/>
        </authorList>
    </citation>
    <scope>NUCLEOTIDE SEQUENCE [LARGE SCALE GENOMIC DNA]</scope>
    <source>
        <strain evidence="1 2">CCMM003</strain>
    </source>
</reference>